<dbReference type="Proteomes" id="UP000324907">
    <property type="component" value="Unassembled WGS sequence"/>
</dbReference>
<dbReference type="AlphaFoldDB" id="A0A5A8DSD7"/>
<feature type="signal peptide" evidence="2">
    <location>
        <begin position="1"/>
        <end position="28"/>
    </location>
</feature>
<sequence>MRRVEGASRLLRDLVLVVCGALVSPSQCIRDRFGRSIRDRFGRSIRDRQPNRRAAIRDRQPNRRAAIRDRQPNRRAAIRDRQPKRLDRSTPEGEQKYLIQRNTLIAFANLGESVEMTVFTDSPQIQALCAELAPSVVCSSNFRTNSHGTPVLKSMYLHIENATAAPFYGYVNADIIFTDALLKALRAVQRGIHEGVLHRRVLVVGKRTNFEMPFPLTMSSPMVLNRSSGPSVIDKMAARGKVFQPDAEDFFFVHRNSLDWSQIADFVIGRVAYDNWLVDHAFHQGLDRVDVTNTVHAVHQTGHDGNMAGHTPRVDSNWNKDLATKHGGGYDHGTTDHGNFETRWHGPEMHLIARPQWHAKNRDELLEQQQSMREA</sequence>
<protein>
    <recommendedName>
        <fullName evidence="7">Nucleotide-diphospho-sugar transferase domain-containing protein</fullName>
    </recommendedName>
</protein>
<evidence type="ECO:0000313" key="6">
    <source>
        <dbReference type="Proteomes" id="UP000324907"/>
    </source>
</evidence>
<reference evidence="5 6" key="1">
    <citation type="submission" date="2019-07" db="EMBL/GenBank/DDBJ databases">
        <title>Genomes of Cafeteria roenbergensis.</title>
        <authorList>
            <person name="Fischer M.G."/>
            <person name="Hackl T."/>
            <person name="Roman M."/>
        </authorList>
    </citation>
    <scope>NUCLEOTIDE SEQUENCE [LARGE SCALE GENOMIC DNA]</scope>
    <source>
        <strain evidence="4 5">E4-10P</strain>
        <strain evidence="3 6">RCC970-E3</strain>
    </source>
</reference>
<name>A0A5A8DSD7_CAFRO</name>
<evidence type="ECO:0000256" key="1">
    <source>
        <dbReference type="SAM" id="MobiDB-lite"/>
    </source>
</evidence>
<dbReference type="EMBL" id="VLTL01000102">
    <property type="protein sequence ID" value="KAA0161012.1"/>
    <property type="molecule type" value="Genomic_DNA"/>
</dbReference>
<dbReference type="Proteomes" id="UP000322899">
    <property type="component" value="Unassembled WGS sequence"/>
</dbReference>
<dbReference type="OrthoDB" id="6046730at2759"/>
<keyword evidence="2" id="KW-0732">Signal</keyword>
<gene>
    <name evidence="4" type="ORF">FNF27_07440</name>
    <name evidence="3" type="ORF">FNF28_05218</name>
</gene>
<accession>A0A5A8DSD7</accession>
<proteinExistence type="predicted"/>
<organism evidence="4 5">
    <name type="scientific">Cafeteria roenbergensis</name>
    <name type="common">Marine flagellate</name>
    <dbReference type="NCBI Taxonomy" id="33653"/>
    <lineage>
        <taxon>Eukaryota</taxon>
        <taxon>Sar</taxon>
        <taxon>Stramenopiles</taxon>
        <taxon>Bigyra</taxon>
        <taxon>Opalozoa</taxon>
        <taxon>Bicosoecida</taxon>
        <taxon>Cafeteriaceae</taxon>
        <taxon>Cafeteria</taxon>
    </lineage>
</organism>
<evidence type="ECO:0000313" key="4">
    <source>
        <dbReference type="EMBL" id="KAA0166701.1"/>
    </source>
</evidence>
<feature type="region of interest" description="Disordered" evidence="1">
    <location>
        <begin position="68"/>
        <end position="93"/>
    </location>
</feature>
<dbReference type="EMBL" id="VLTO01000085">
    <property type="protein sequence ID" value="KAA0166701.1"/>
    <property type="molecule type" value="Genomic_DNA"/>
</dbReference>
<feature type="chain" id="PRO_5036136842" description="Nucleotide-diphospho-sugar transferase domain-containing protein" evidence="2">
    <location>
        <begin position="29"/>
        <end position="375"/>
    </location>
</feature>
<evidence type="ECO:0000256" key="2">
    <source>
        <dbReference type="SAM" id="SignalP"/>
    </source>
</evidence>
<comment type="caution">
    <text evidence="4">The sequence shown here is derived from an EMBL/GenBank/DDBJ whole genome shotgun (WGS) entry which is preliminary data.</text>
</comment>
<evidence type="ECO:0000313" key="5">
    <source>
        <dbReference type="Proteomes" id="UP000322899"/>
    </source>
</evidence>
<evidence type="ECO:0000313" key="3">
    <source>
        <dbReference type="EMBL" id="KAA0161012.1"/>
    </source>
</evidence>
<evidence type="ECO:0008006" key="7">
    <source>
        <dbReference type="Google" id="ProtNLM"/>
    </source>
</evidence>